<dbReference type="PANTHER" id="PTHR21529">
    <property type="entry name" value="MAMMARY TURMOR VIRUS RECEPTOR HOMOLOG 1, 2 MTVR1, 2"/>
    <property type="match status" value="1"/>
</dbReference>
<organism evidence="9 10">
    <name type="scientific">Thanatephorus cucumeris (strain AG1-IB / isolate 7/3/14)</name>
    <name type="common">Lettuce bottom rot fungus</name>
    <name type="synonym">Rhizoctonia solani</name>
    <dbReference type="NCBI Taxonomy" id="1108050"/>
    <lineage>
        <taxon>Eukaryota</taxon>
        <taxon>Fungi</taxon>
        <taxon>Dikarya</taxon>
        <taxon>Basidiomycota</taxon>
        <taxon>Agaricomycotina</taxon>
        <taxon>Agaricomycetes</taxon>
        <taxon>Cantharellales</taxon>
        <taxon>Ceratobasidiaceae</taxon>
        <taxon>Rhizoctonia</taxon>
        <taxon>Rhizoctonia solani AG-1</taxon>
    </lineage>
</organism>
<protein>
    <submittedName>
        <fullName evidence="9">TPR and ankyrin repeat-containing protein 1</fullName>
    </submittedName>
</protein>
<evidence type="ECO:0000256" key="1">
    <source>
        <dbReference type="ARBA" id="ARBA00022741"/>
    </source>
</evidence>
<dbReference type="EMBL" id="LN679302">
    <property type="protein sequence ID" value="CEL56176.1"/>
    <property type="molecule type" value="Genomic_DNA"/>
</dbReference>
<dbReference type="InterPro" id="IPR027417">
    <property type="entry name" value="P-loop_NTPase"/>
</dbReference>
<evidence type="ECO:0000259" key="8">
    <source>
        <dbReference type="PROSITE" id="PS51198"/>
    </source>
</evidence>
<keyword evidence="2 5" id="KW-0378">Hydrolase</keyword>
<keyword evidence="4 5" id="KW-0067">ATP-binding</keyword>
<evidence type="ECO:0000256" key="7">
    <source>
        <dbReference type="SAM" id="MobiDB-lite"/>
    </source>
</evidence>
<keyword evidence="6" id="KW-0175">Coiled coil</keyword>
<dbReference type="GO" id="GO:0004386">
    <property type="term" value="F:helicase activity"/>
    <property type="evidence" value="ECO:0007669"/>
    <property type="project" value="UniProtKB-UniRule"/>
</dbReference>
<keyword evidence="10" id="KW-1185">Reference proteome</keyword>
<evidence type="ECO:0000256" key="4">
    <source>
        <dbReference type="ARBA" id="ARBA00022840"/>
    </source>
</evidence>
<dbReference type="Proteomes" id="UP000059188">
    <property type="component" value="Unassembled WGS sequence"/>
</dbReference>
<dbReference type="InterPro" id="IPR039904">
    <property type="entry name" value="TRANK1"/>
</dbReference>
<feature type="region of interest" description="Disordered" evidence="7">
    <location>
        <begin position="1661"/>
        <end position="1684"/>
    </location>
</feature>
<evidence type="ECO:0000256" key="5">
    <source>
        <dbReference type="PROSITE-ProRule" id="PRU00560"/>
    </source>
</evidence>
<feature type="domain" description="UvrD-like helicase ATP-binding" evidence="8">
    <location>
        <begin position="206"/>
        <end position="559"/>
    </location>
</feature>
<feature type="binding site" evidence="5">
    <location>
        <begin position="227"/>
        <end position="234"/>
    </location>
    <ligand>
        <name>ATP</name>
        <dbReference type="ChEBI" id="CHEBI:30616"/>
    </ligand>
</feature>
<dbReference type="GO" id="GO:0005524">
    <property type="term" value="F:ATP binding"/>
    <property type="evidence" value="ECO:0007669"/>
    <property type="project" value="UniProtKB-UniRule"/>
</dbReference>
<evidence type="ECO:0000256" key="2">
    <source>
        <dbReference type="ARBA" id="ARBA00022801"/>
    </source>
</evidence>
<dbReference type="GO" id="GO:0016787">
    <property type="term" value="F:hydrolase activity"/>
    <property type="evidence" value="ECO:0007669"/>
    <property type="project" value="UniProtKB-UniRule"/>
</dbReference>
<dbReference type="PROSITE" id="PS51198">
    <property type="entry name" value="UVRD_HELICASE_ATP_BIND"/>
    <property type="match status" value="1"/>
</dbReference>
<sequence>MSIPSSWRWPVVLSGRAIRELRQLIEDSKTLEVIRTKLKELSRAQFTPDNHLTVRGTENYIPIFRARMSIDLRIIYTIDLVADPESKYDCQVLKVFSVSTRARVSYDFWVKVSKYLARQGREYRDRCTRREYVRTADGSLNIPAMFDHKDYVLAGPDSEYSLEDDDGPDSETDMNELHEIVALEKFSPVTKSLYNSILADMEAVLPMALNPDERKIVRHHGTSVVIGRSGTGKTTALIYKMRANAQLGARSDELRPTRQLFVTRSKVLTQHIARNYQGLIDSSDIANKSTQELEAMRQENQKYQSRELVEYDNTVDLRVDLPRRFSELKDKHFPLFVSFDKLCELIEGDMLSVAGEDALTSARVQAQRIVSFSDFKHQYWPTFSPKLTRNLNPALVFSEILGVIKGYGRDLTMDEYLSELSHKKSPLLMGVRDRVYAIYEAYTKQCRKRYEIDNADRTQKILSGYKVPPGSRVDYIFVDEVQDHLMSDVYLLQSLCSNLDGGYWCGDTAQTINVGSSFRIKDLKAFIYENMIPQDSARPQRKQTVPFSLFELTVNFRSHGGIVRYAASLVELIYTLFPTSIDVMQPESAKTPGLPPLLFFSPENDEATFVHYLLDRKPIEQATPFGAQQAIIVRSESTARSLTQRLEKRCTVITLLETKGLEFDDILLYNFFAESEAPSSAWGAIFSLSVRNEDGRIQFEKSEPDLTASPVLCSELKQLYVAITRARHRCWIWDSGETIDAMRVLWEGMKLITGSDSLSSLSKFAASSKDLRQWAQRGQEFFSTGLYALAQSCFERAGQDKEAAIASAYQDMTEAKNTQGSEGKAALIRAADKMETCAKSERSSHTASTLWYHAATCWHAARNIVQASTAYCRGGFYDRAAVVSFEAQNMDECLKILVHYSAYMDPDLVHRIEEVASVHFLRERRYDDLQKLFRGDLKRCITLARSLRFPVQVKELLQRNRRFEDLGNEYLSDGLPVQAIECFLKIQNPSTIGRSRNIISSYLWTTFGFEATQNSQSTQQAKDLIKICATLGGFLDPAARYDIEIFTALIYHQTISIELFTNLTALLDPAVEEDRLRLTLIYHHLLKPSNQTYDSHDVFSTCLRAWPQYLVNIQLLRDLPSPSQNPHVRKLLGLAESTTSDSKAGSSTSISVPNGTFLQTFIGKNRTTKKGSTRDLVLSTENADSYIRDALDEYFYRSLTNLNIHLLRTPWTQPLSLEHDTGLATTLIASKSLRQSPDLFQRLDLVFFALDPAKGYSTDVGINGFRNTDVDKVQTAWLVRLFNVIFPATGLINRSGLEYLEPDFSAIHAWINKALELLDPIKHKQMFVTLLVAYLSVFSELFPDRAVHKEISLSKTKTPVGCPTRPRLFVADISALHQTGSLGRLHKVVGAIERIIDHGWSIDISVLVHLIERTTRDLILAERAITTWSYWGYSGLVVPLTWALGLVMHAKYPKTLSFQPIKTFVRLLRVILFQLLDNLPDHWRTLDKNLSTHETQNLTSRLIRTINLLAVNLHPSHPALPTVFELLRDITNKAGPIQIPLMNKPVDLGTNPDRLSVALNQRLCLEFLTKTFLDDELVMLLGSYGVACPAKHFFIPETIIFDNMPHLRSILLDRLNRKATGLCPQDLPQSANLGSLPNELLPESPVVETAPYHPPDTYEVPVNVSPSRPETPSVLSDSEAQDGEDVIEDNVSEDKLTPDDAASCIQVAWRRAIKRQAQRRRLHEFSDEGRLYEENRLNFPKVGKLADKRDILALHLVRGPCLSIVLGLQMLIEEMQNYLEQIDENLKAENLSPRDVEDLQKANKKNQKLVENYLAKANEYLPPDKPPKIIKPGNLSGVRTQTKNAWGVFMDVKNSKTVRQDEDFKAIEQQISYGRDVILKALELPKDSKGPRKKTRGR</sequence>
<feature type="coiled-coil region" evidence="6">
    <location>
        <begin position="1768"/>
        <end position="1819"/>
    </location>
</feature>
<dbReference type="SUPFAM" id="SSF52540">
    <property type="entry name" value="P-loop containing nucleoside triphosphate hydrolases"/>
    <property type="match status" value="1"/>
</dbReference>
<evidence type="ECO:0000313" key="9">
    <source>
        <dbReference type="EMBL" id="CEL56176.1"/>
    </source>
</evidence>
<keyword evidence="3 5" id="KW-0347">Helicase</keyword>
<dbReference type="OrthoDB" id="3156807at2759"/>
<accession>A0A0B7FDS5</accession>
<keyword evidence="1 5" id="KW-0547">Nucleotide-binding</keyword>
<feature type="compositionally biased region" description="Polar residues" evidence="7">
    <location>
        <begin position="1664"/>
        <end position="1678"/>
    </location>
</feature>
<evidence type="ECO:0000256" key="6">
    <source>
        <dbReference type="SAM" id="Coils"/>
    </source>
</evidence>
<evidence type="ECO:0000313" key="10">
    <source>
        <dbReference type="Proteomes" id="UP000059188"/>
    </source>
</evidence>
<dbReference type="STRING" id="1108050.A0A0B7FDS5"/>
<proteinExistence type="predicted"/>
<evidence type="ECO:0000256" key="3">
    <source>
        <dbReference type="ARBA" id="ARBA00022806"/>
    </source>
</evidence>
<dbReference type="Pfam" id="PF00580">
    <property type="entry name" value="UvrD-helicase"/>
    <property type="match status" value="1"/>
</dbReference>
<reference evidence="9 10" key="1">
    <citation type="submission" date="2014-11" db="EMBL/GenBank/DDBJ databases">
        <authorList>
            <person name="Wibberg Daniel"/>
        </authorList>
    </citation>
    <scope>NUCLEOTIDE SEQUENCE [LARGE SCALE GENOMIC DNA]</scope>
    <source>
        <strain evidence="9">Rhizoctonia solani AG1-IB 7/3/14</strain>
    </source>
</reference>
<dbReference type="PANTHER" id="PTHR21529:SF4">
    <property type="entry name" value="TPR AND ANKYRIN REPEAT-CONTAINING PROTEIN 1"/>
    <property type="match status" value="1"/>
</dbReference>
<dbReference type="Gene3D" id="3.40.50.300">
    <property type="entry name" value="P-loop containing nucleotide triphosphate hydrolases"/>
    <property type="match status" value="2"/>
</dbReference>
<name>A0A0B7FDS5_THACB</name>
<gene>
    <name evidence="9" type="ORF">RSOLAG1IB_11865</name>
</gene>
<dbReference type="InterPro" id="IPR014016">
    <property type="entry name" value="UvrD-like_ATP-bd"/>
</dbReference>